<dbReference type="SUPFAM" id="SSF111347">
    <property type="entry name" value="Rap/Ran-GAP"/>
    <property type="match status" value="1"/>
</dbReference>
<evidence type="ECO:0000256" key="4">
    <source>
        <dbReference type="SAM" id="Coils"/>
    </source>
</evidence>
<dbReference type="Proteomes" id="UP000005207">
    <property type="component" value="Linkage group LG19"/>
</dbReference>
<dbReference type="GO" id="GO:0051056">
    <property type="term" value="P:regulation of small GTPase mediated signal transduction"/>
    <property type="evidence" value="ECO:0007669"/>
    <property type="project" value="InterPro"/>
</dbReference>
<dbReference type="InterPro" id="IPR050989">
    <property type="entry name" value="Rap1_Ran_GAP"/>
</dbReference>
<dbReference type="Pfam" id="PF02145">
    <property type="entry name" value="Rap_GAP"/>
    <property type="match status" value="1"/>
</dbReference>
<dbReference type="SUPFAM" id="SSF50156">
    <property type="entry name" value="PDZ domain-like"/>
    <property type="match status" value="1"/>
</dbReference>
<dbReference type="PANTHER" id="PTHR15711:SF10">
    <property type="entry name" value="SIGNAL-INDUCED PROLIFERATION-ASSOCIATED 1-LIKE PROTEIN 1"/>
    <property type="match status" value="1"/>
</dbReference>
<dbReference type="GeneTree" id="ENSGT00940000155944"/>
<feature type="compositionally biased region" description="Polar residues" evidence="5">
    <location>
        <begin position="1494"/>
        <end position="1516"/>
    </location>
</feature>
<feature type="region of interest" description="Disordered" evidence="5">
    <location>
        <begin position="121"/>
        <end position="190"/>
    </location>
</feature>
<evidence type="ECO:0000256" key="2">
    <source>
        <dbReference type="ARBA" id="ARBA00022553"/>
    </source>
</evidence>
<dbReference type="PROSITE" id="PS50106">
    <property type="entry name" value="PDZ"/>
    <property type="match status" value="1"/>
</dbReference>
<dbReference type="InterPro" id="IPR035974">
    <property type="entry name" value="Rap/Ran-GAP_sf"/>
</dbReference>
<dbReference type="Pfam" id="PF00595">
    <property type="entry name" value="PDZ"/>
    <property type="match status" value="1"/>
</dbReference>
<feature type="region of interest" description="Disordered" evidence="5">
    <location>
        <begin position="357"/>
        <end position="389"/>
    </location>
</feature>
<dbReference type="InterPro" id="IPR001478">
    <property type="entry name" value="PDZ"/>
</dbReference>
<dbReference type="FunFam" id="3.40.50.11210:FF:000002">
    <property type="entry name" value="Signal-induced proliferation-associated 1-like protein 1"/>
    <property type="match status" value="1"/>
</dbReference>
<feature type="region of interest" description="Disordered" evidence="5">
    <location>
        <begin position="1416"/>
        <end position="1579"/>
    </location>
</feature>
<keyword evidence="3 4" id="KW-0175">Coiled coil</keyword>
<feature type="compositionally biased region" description="Low complexity" evidence="5">
    <location>
        <begin position="1280"/>
        <end position="1293"/>
    </location>
</feature>
<sequence>MTSLKRPPMERTVGGSVPASDEFYTRHLRMANGVPVSSRTDNIHATVSTGVPKMGVRARVADWPPRKDVTMPLWHSSTEPENSGVPSAGKSHIKLGSIMSPQDSTMLRNIHNTLKNRAQSQANNYSPDTRYLAPGDYRGPAHRNPRQRRIRQRSNSDMTVGEMEGSGDSGEEWGPSSGAKLSPLHREYGSTSSIDQHGVAGDSFFEMLKGYQGDKVDQRSPAPEKLEDMLNIASKQGITDIQEDVTDGLLPKAKDRDKPPKRRTKSETGGESIFRKLRNVRGESDSPRAGSDVEDSRMDDTGPPLKPWVCQKGFAHYDVQSMLFDLNEIIQLRQTAGKRKNTTTGASAAAVASATSTLSSTHSLPYSSPSGSQEDLNSRDSPSLDAGDEQSNEMLLSCPCFRNEIGADGGNSGSGTLSGENNLYETSVSTHLTNAGVAVLEGPKEGPSTLSEKGKQYIVEHVDLGAYYYRKFFYLRDHWNYFGLDEALGPVAVSMRREKLEEDKEHGQQYNYRVIFRTSELITLRGSILEDAVPSTSKHGTGRGLPIKDVLEYLLPELDLSCLRLALNTPKVTEQLMKLDEQGLSFQVKVGVMYCRAGQSTEEEMYNNEVAGPALEEFLQLLGEKVRLRGFTKYRAQLDTKTDSTGTHSLYTSYKDYEIMFHVSTLLPYTPNNKQQLLRKRHIGNDIVTIVFQEPGAHPFTPKTIRSHFQHVFIIVRVHNPCSDSTCYSVAVTRSQDVPSFGPPIPKGVTFPKSTVFRDFLLAKVINAENAAHKSDKFGAMATRTRQEYLRDLAERHVTSTSVEPSGKFPFISLAHKRREKVRPYSGAELRSLGAITWQVHAEDQVAGAERECLLAISNDFIILLDQEAKVVVFNCATRDVIGWSTGSPASMKIYYERGESVSLRSINNNTEDFGEVVKRLELLTKGSQTTEMTLRRNALGQLGFHVNFEGIVAEVEPYGYAWQAGLRQGSRLVEICKVSVASLSHEQMIDLLRTSVTVKVVIIPPHEDSTPRRGCSEIYHMPLVDYKNHKEGMPYELKFPFRSTNNNTKWPRTSSSPQTRAAGTGGTLIKAPPTDLSNPAAIPRSVSSDGRPLNPKRYSPGNDNYALACSIVMGRTLHNTNSPSSLSYTDTMASTHWRQKSMPDGVIPPADQGTNPAQVGRTPSVLVNKKKTCFALWALNFPYVLDTVVSKVVIPRLQPSEQSSHVSPNKSTKVSDNAPYSSSQSSSNTLSSNASSSTHSDEKWYEVGSRSGVRSELDLSGYLQGTSSDSGIDATSFTATQSSTASSTGAFTAKDKIPWQDEPPDGQTAADSSPPTPDSLVNSGGTEIPGKSPLSLLLGPDSGSYSPSDAAAHSRCAAILLEFSCRPTSPQDEAAPVPTSPTSSNSQSPGTKSFYPRQGATSKYLIGWRKPGGTVNSVDFGSTRKRHQSDGLLGGQPQLRANLRGSQSPQRHTAKSSLEEDLKKLITLDSPPPTTNEEKPLFPGPPPSRRSLQRTLSDESIYSGQREPSSSGQRETPTDLLFSCSTIPRSPTTRHGPSRRASHKSLGDLSAPDSSELDQERKKQQLQEPVLMPLPDTGADGPLDWAHLVDAAKAFEGNQTSCFHFILKNKPQTKRHLKQPSPGETPACLMGKVSQLESMVKALQEDLKKEKDAKASLQAQIESLREDNQRLLEESYSASAKLKKFTEWVFNTIDMN</sequence>
<feature type="compositionally biased region" description="Basic and acidic residues" evidence="5">
    <location>
        <begin position="1458"/>
        <end position="1467"/>
    </location>
</feature>
<evidence type="ECO:0000313" key="9">
    <source>
        <dbReference type="Proteomes" id="UP000005207"/>
    </source>
</evidence>
<feature type="compositionally biased region" description="Low complexity" evidence="5">
    <location>
        <begin position="357"/>
        <end position="372"/>
    </location>
</feature>
<feature type="compositionally biased region" description="Low complexity" evidence="5">
    <location>
        <begin position="1381"/>
        <end position="1392"/>
    </location>
</feature>
<dbReference type="Gene3D" id="3.40.50.11210">
    <property type="entry name" value="Rap/Ran-GAP"/>
    <property type="match status" value="1"/>
</dbReference>
<dbReference type="Pfam" id="PF11881">
    <property type="entry name" value="SPAR_C"/>
    <property type="match status" value="1"/>
</dbReference>
<gene>
    <name evidence="8" type="primary">SIPA1L1</name>
</gene>
<keyword evidence="1" id="KW-0343">GTPase activation</keyword>
<accession>A0A669DXP0</accession>
<feature type="compositionally biased region" description="Polar residues" evidence="5">
    <location>
        <begin position="1310"/>
        <end position="1326"/>
    </location>
</feature>
<dbReference type="PANTHER" id="PTHR15711">
    <property type="entry name" value="RAP GTPASE-ACTIVATING PROTEIN"/>
    <property type="match status" value="1"/>
</dbReference>
<dbReference type="InterPro" id="IPR021818">
    <property type="entry name" value="SIPA1L_C"/>
</dbReference>
<organism evidence="8 9">
    <name type="scientific">Oreochromis niloticus</name>
    <name type="common">Nile tilapia</name>
    <name type="synonym">Tilapia nilotica</name>
    <dbReference type="NCBI Taxonomy" id="8128"/>
    <lineage>
        <taxon>Eukaryota</taxon>
        <taxon>Metazoa</taxon>
        <taxon>Chordata</taxon>
        <taxon>Craniata</taxon>
        <taxon>Vertebrata</taxon>
        <taxon>Euteleostomi</taxon>
        <taxon>Actinopterygii</taxon>
        <taxon>Neopterygii</taxon>
        <taxon>Teleostei</taxon>
        <taxon>Neoteleostei</taxon>
        <taxon>Acanthomorphata</taxon>
        <taxon>Ovalentaria</taxon>
        <taxon>Cichlomorphae</taxon>
        <taxon>Cichliformes</taxon>
        <taxon>Cichlidae</taxon>
        <taxon>African cichlids</taxon>
        <taxon>Pseudocrenilabrinae</taxon>
        <taxon>Oreochromini</taxon>
        <taxon>Oreochromis</taxon>
    </lineage>
</organism>
<feature type="region of interest" description="Disordered" evidence="5">
    <location>
        <begin position="1047"/>
        <end position="1100"/>
    </location>
</feature>
<evidence type="ECO:0000256" key="5">
    <source>
        <dbReference type="SAM" id="MobiDB-lite"/>
    </source>
</evidence>
<protein>
    <submittedName>
        <fullName evidence="8">Signal induced proliferation associated 1 like 1</fullName>
    </submittedName>
</protein>
<dbReference type="CDD" id="cd06745">
    <property type="entry name" value="PDZ_SIPA1-like"/>
    <property type="match status" value="1"/>
</dbReference>
<name>A0A669DXP0_ORENI</name>
<keyword evidence="9" id="KW-1185">Reference proteome</keyword>
<feature type="compositionally biased region" description="Basic residues" evidence="5">
    <location>
        <begin position="140"/>
        <end position="152"/>
    </location>
</feature>
<feature type="compositionally biased region" description="Low complexity" evidence="5">
    <location>
        <begin position="1330"/>
        <end position="1349"/>
    </location>
</feature>
<keyword evidence="2" id="KW-0597">Phosphoprotein</keyword>
<feature type="region of interest" description="Disordered" evidence="5">
    <location>
        <begin position="1370"/>
        <end position="1398"/>
    </location>
</feature>
<dbReference type="InterPro" id="IPR000331">
    <property type="entry name" value="Rap/Ran_GAP_dom"/>
</dbReference>
<dbReference type="Gene3D" id="6.10.140.210">
    <property type="match status" value="1"/>
</dbReference>
<feature type="compositionally biased region" description="Low complexity" evidence="5">
    <location>
        <begin position="1222"/>
        <end position="1239"/>
    </location>
</feature>
<dbReference type="InterPro" id="IPR036034">
    <property type="entry name" value="PDZ_sf"/>
</dbReference>
<feature type="domain" description="PDZ" evidence="7">
    <location>
        <begin position="932"/>
        <end position="1008"/>
    </location>
</feature>
<feature type="domain" description="Rap-GAP" evidence="6">
    <location>
        <begin position="576"/>
        <end position="793"/>
    </location>
</feature>
<evidence type="ECO:0000256" key="3">
    <source>
        <dbReference type="ARBA" id="ARBA00023054"/>
    </source>
</evidence>
<feature type="coiled-coil region" evidence="4">
    <location>
        <begin position="1634"/>
        <end position="1675"/>
    </location>
</feature>
<reference evidence="9" key="1">
    <citation type="submission" date="2012-01" db="EMBL/GenBank/DDBJ databases">
        <title>The Genome Sequence of Oreochromis niloticus (Nile Tilapia).</title>
        <authorList>
            <consortium name="Broad Institute Genome Assembly Team"/>
            <consortium name="Broad Institute Sequencing Platform"/>
            <person name="Di Palma F."/>
            <person name="Johnson J."/>
            <person name="Lander E.S."/>
            <person name="Lindblad-Toh K."/>
        </authorList>
    </citation>
    <scope>NUCLEOTIDE SEQUENCE [LARGE SCALE GENOMIC DNA]</scope>
</reference>
<dbReference type="Gene3D" id="2.30.42.10">
    <property type="match status" value="1"/>
</dbReference>
<dbReference type="GO" id="GO:0005096">
    <property type="term" value="F:GTPase activator activity"/>
    <property type="evidence" value="ECO:0007669"/>
    <property type="project" value="UniProtKB-KW"/>
</dbReference>
<feature type="compositionally biased region" description="Polar residues" evidence="5">
    <location>
        <begin position="1047"/>
        <end position="1062"/>
    </location>
</feature>
<feature type="compositionally biased region" description="Polar residues" evidence="5">
    <location>
        <begin position="1524"/>
        <end position="1536"/>
    </location>
</feature>
<feature type="compositionally biased region" description="Polar residues" evidence="5">
    <location>
        <begin position="1200"/>
        <end position="1221"/>
    </location>
</feature>
<evidence type="ECO:0000313" key="8">
    <source>
        <dbReference type="Ensembl" id="ENSONIP00000065590.1"/>
    </source>
</evidence>
<dbReference type="Ensembl" id="ENSONIT00000081256.1">
    <property type="protein sequence ID" value="ENSONIP00000065590.1"/>
    <property type="gene ID" value="ENSONIG00000012064.2"/>
</dbReference>
<evidence type="ECO:0000256" key="1">
    <source>
        <dbReference type="ARBA" id="ARBA00022468"/>
    </source>
</evidence>
<proteinExistence type="predicted"/>
<evidence type="ECO:0000259" key="7">
    <source>
        <dbReference type="PROSITE" id="PS50106"/>
    </source>
</evidence>
<feature type="region of interest" description="Disordered" evidence="5">
    <location>
        <begin position="1280"/>
        <end position="1350"/>
    </location>
</feature>
<dbReference type="PROSITE" id="PS50085">
    <property type="entry name" value="RAPGAP"/>
    <property type="match status" value="1"/>
</dbReference>
<reference evidence="8" key="2">
    <citation type="submission" date="2025-08" db="UniProtKB">
        <authorList>
            <consortium name="Ensembl"/>
        </authorList>
    </citation>
    <scope>IDENTIFICATION</scope>
</reference>
<feature type="region of interest" description="Disordered" evidence="5">
    <location>
        <begin position="242"/>
        <end position="304"/>
    </location>
</feature>
<dbReference type="SMART" id="SM00228">
    <property type="entry name" value="PDZ"/>
    <property type="match status" value="1"/>
</dbReference>
<evidence type="ECO:0000259" key="6">
    <source>
        <dbReference type="PROSITE" id="PS50085"/>
    </source>
</evidence>
<reference evidence="8" key="3">
    <citation type="submission" date="2025-09" db="UniProtKB">
        <authorList>
            <consortium name="Ensembl"/>
        </authorList>
    </citation>
    <scope>IDENTIFICATION</scope>
</reference>
<dbReference type="GO" id="GO:0005737">
    <property type="term" value="C:cytoplasm"/>
    <property type="evidence" value="ECO:0007669"/>
    <property type="project" value="TreeGrafter"/>
</dbReference>
<feature type="region of interest" description="Disordered" evidence="5">
    <location>
        <begin position="1200"/>
        <end position="1251"/>
    </location>
</feature>
<dbReference type="Pfam" id="PF21022">
    <property type="entry name" value="Rap-GAP_dimer"/>
    <property type="match status" value="1"/>
</dbReference>